<protein>
    <submittedName>
        <fullName evidence="1">Uncharacterized protein</fullName>
    </submittedName>
</protein>
<organism evidence="1 2">
    <name type="scientific">Flavobacterium frigoris (strain PS1)</name>
    <dbReference type="NCBI Taxonomy" id="1086011"/>
    <lineage>
        <taxon>Bacteria</taxon>
        <taxon>Pseudomonadati</taxon>
        <taxon>Bacteroidota</taxon>
        <taxon>Flavobacteriia</taxon>
        <taxon>Flavobacteriales</taxon>
        <taxon>Flavobacteriaceae</taxon>
        <taxon>Flavobacterium</taxon>
    </lineage>
</organism>
<dbReference type="EMBL" id="AHKF01000017">
    <property type="protein sequence ID" value="EIA08895.1"/>
    <property type="molecule type" value="Genomic_DNA"/>
</dbReference>
<dbReference type="STRING" id="1086011.HJ01_01661"/>
<dbReference type="AlphaFoldDB" id="H7FRB2"/>
<sequence>MCGIALQHGHAQKNNRNFPYALVDLQKKYIFSQTKKTKNQI</sequence>
<proteinExistence type="predicted"/>
<name>H7FRB2_FLAFP</name>
<reference evidence="1 2" key="1">
    <citation type="journal article" date="2014" name="Acta Crystallogr. D">
        <title>Structure-based characterization and antifreeze properties of a hyperactive ice-binding protein from the Antarctic bacterium Flavobacterium frigoris PS1.</title>
        <authorList>
            <person name="Do H."/>
            <person name="Kim S.J."/>
            <person name="Kim H.J."/>
            <person name="Lee J.H."/>
        </authorList>
    </citation>
    <scope>NUCLEOTIDE SEQUENCE [LARGE SCALE GENOMIC DNA]</scope>
    <source>
        <strain evidence="1 2">PS1</strain>
    </source>
</reference>
<evidence type="ECO:0000313" key="1">
    <source>
        <dbReference type="EMBL" id="EIA08895.1"/>
    </source>
</evidence>
<comment type="caution">
    <text evidence="1">The sequence shown here is derived from an EMBL/GenBank/DDBJ whole genome shotgun (WGS) entry which is preliminary data.</text>
</comment>
<accession>H7FRB2</accession>
<dbReference type="Proteomes" id="UP000005566">
    <property type="component" value="Unassembled WGS sequence"/>
</dbReference>
<evidence type="ECO:0000313" key="2">
    <source>
        <dbReference type="Proteomes" id="UP000005566"/>
    </source>
</evidence>
<gene>
    <name evidence="1" type="ORF">HJ01_01661</name>
</gene>
<keyword evidence="2" id="KW-1185">Reference proteome</keyword>